<evidence type="ECO:0000313" key="4">
    <source>
        <dbReference type="EMBL" id="KAF9701817.1"/>
    </source>
</evidence>
<evidence type="ECO:0000259" key="3">
    <source>
        <dbReference type="PROSITE" id="PS50048"/>
    </source>
</evidence>
<reference evidence="4" key="2">
    <citation type="submission" date="2020-09" db="EMBL/GenBank/DDBJ databases">
        <title>Reference genome assembly for Australian Ascochyta lentis isolate Al4.</title>
        <authorList>
            <person name="Lee R.C."/>
            <person name="Farfan-Caceres L.M."/>
            <person name="Debler J.W."/>
            <person name="Williams A.H."/>
            <person name="Henares B.M."/>
        </authorList>
    </citation>
    <scope>NUCLEOTIDE SEQUENCE</scope>
    <source>
        <strain evidence="4">Al4</strain>
    </source>
</reference>
<keyword evidence="5" id="KW-1185">Reference proteome</keyword>
<dbReference type="Proteomes" id="UP000651452">
    <property type="component" value="Unassembled WGS sequence"/>
</dbReference>
<dbReference type="PROSITE" id="PS00463">
    <property type="entry name" value="ZN2_CY6_FUNGAL_1"/>
    <property type="match status" value="1"/>
</dbReference>
<dbReference type="PROSITE" id="PS50048">
    <property type="entry name" value="ZN2_CY6_FUNGAL_2"/>
    <property type="match status" value="1"/>
</dbReference>
<dbReference type="SMART" id="SM00066">
    <property type="entry name" value="GAL4"/>
    <property type="match status" value="1"/>
</dbReference>
<dbReference type="Pfam" id="PF00172">
    <property type="entry name" value="Zn_clus"/>
    <property type="match status" value="1"/>
</dbReference>
<gene>
    <name evidence="4" type="ORF">EKO04_001032</name>
</gene>
<proteinExistence type="predicted"/>
<dbReference type="PANTHER" id="PTHR47256">
    <property type="entry name" value="ZN(II)2CYS6 TRANSCRIPTION FACTOR (EUROFUNG)-RELATED"/>
    <property type="match status" value="1"/>
</dbReference>
<comment type="caution">
    <text evidence="4">The sequence shown here is derived from an EMBL/GenBank/DDBJ whole genome shotgun (WGS) entry which is preliminary data.</text>
</comment>
<name>A0A8H7JEX0_9PLEO</name>
<dbReference type="InterPro" id="IPR036864">
    <property type="entry name" value="Zn2-C6_fun-type_DNA-bd_sf"/>
</dbReference>
<feature type="domain" description="Zn(2)-C6 fungal-type" evidence="3">
    <location>
        <begin position="36"/>
        <end position="66"/>
    </location>
</feature>
<dbReference type="EMBL" id="RZGK01000002">
    <property type="protein sequence ID" value="KAF9701817.1"/>
    <property type="molecule type" value="Genomic_DNA"/>
</dbReference>
<feature type="region of interest" description="Disordered" evidence="2">
    <location>
        <begin position="1"/>
        <end position="30"/>
    </location>
</feature>
<protein>
    <recommendedName>
        <fullName evidence="3">Zn(2)-C6 fungal-type domain-containing protein</fullName>
    </recommendedName>
</protein>
<dbReference type="GO" id="GO:0000981">
    <property type="term" value="F:DNA-binding transcription factor activity, RNA polymerase II-specific"/>
    <property type="evidence" value="ECO:0007669"/>
    <property type="project" value="InterPro"/>
</dbReference>
<evidence type="ECO:0000313" key="5">
    <source>
        <dbReference type="Proteomes" id="UP000651452"/>
    </source>
</evidence>
<dbReference type="AlphaFoldDB" id="A0A8H7JEX0"/>
<keyword evidence="1" id="KW-0539">Nucleus</keyword>
<reference evidence="4" key="1">
    <citation type="submission" date="2018-12" db="EMBL/GenBank/DDBJ databases">
        <authorList>
            <person name="Syme R.A."/>
            <person name="Farfan-Caceres L."/>
            <person name="Lichtenzveig J."/>
        </authorList>
    </citation>
    <scope>NUCLEOTIDE SEQUENCE</scope>
    <source>
        <strain evidence="4">Al4</strain>
    </source>
</reference>
<sequence length="632" mass="71805">MEAQRNRNPRPLLPAINRPRSPEIKHKHKRPRASVACETCRIKRTKCTAERPTCARCRSRDLECQYAVDSDDENRRKALKKRFDWADSERNQLRDLFNILATRTESEADEIYRRLRSSGDPIRVLHAVKQAYLLLPNPGPVSQLSAHPQVERLDAEAYRLSPLKLRARPWTAVADDGLVSSLISAFFSWDGYYFLPFVDQKCFLRDMSTGDIKRSKFCSPFLVNAICTIQFYSAKVKMIRTATGRDLCELFDAEARRHLEHDMEVPSLPTAQGSVMMFMISAYFGRDRAGAVYRHLGFDMLDCLTIPESLSQISNPDEKRAYCRTAWGVFCCESILAALQNKMPALRIPTVPRLFHEQAEPSVLIENVDLFGEIFTSASPRPPFAPGVFNAACDLNILQNEIIQYNEDLLQSGKEHDLDVRRGLYDKVLAWRKSLPDYLLNELNYTPGTSLLRVHYEEVAIFALRFLHSRTNLKDRTTAEELRIAHCQRIVETVEHHFCTHLPGHYSAMFLNALYHACITLIPSLDDPVSQQIFTRAALGLRREPLDLPGLVFPIRGIEAVARGMKKRIPPVAKASFIAIKEPADTGDVLIEYGFPPKLEFVQGEPGDAANNDGDTRGRLNALIHKWNALTL</sequence>
<dbReference type="OrthoDB" id="426882at2759"/>
<dbReference type="InterPro" id="IPR001138">
    <property type="entry name" value="Zn2Cys6_DnaBD"/>
</dbReference>
<dbReference type="Gene3D" id="4.10.240.10">
    <property type="entry name" value="Zn(2)-C6 fungal-type DNA-binding domain"/>
    <property type="match status" value="1"/>
</dbReference>
<dbReference type="CDD" id="cd12148">
    <property type="entry name" value="fungal_TF_MHR"/>
    <property type="match status" value="1"/>
</dbReference>
<accession>A0A8H7JEX0</accession>
<dbReference type="PANTHER" id="PTHR47256:SF1">
    <property type="entry name" value="ZN(II)2CYS6 TRANSCRIPTION FACTOR (EUROFUNG)"/>
    <property type="match status" value="1"/>
</dbReference>
<dbReference type="GO" id="GO:0008270">
    <property type="term" value="F:zinc ion binding"/>
    <property type="evidence" value="ECO:0007669"/>
    <property type="project" value="InterPro"/>
</dbReference>
<evidence type="ECO:0000256" key="2">
    <source>
        <dbReference type="SAM" id="MobiDB-lite"/>
    </source>
</evidence>
<evidence type="ECO:0000256" key="1">
    <source>
        <dbReference type="ARBA" id="ARBA00023242"/>
    </source>
</evidence>
<dbReference type="InterPro" id="IPR053187">
    <property type="entry name" value="Notoamide_regulator"/>
</dbReference>
<organism evidence="4 5">
    <name type="scientific">Ascochyta lentis</name>
    <dbReference type="NCBI Taxonomy" id="205686"/>
    <lineage>
        <taxon>Eukaryota</taxon>
        <taxon>Fungi</taxon>
        <taxon>Dikarya</taxon>
        <taxon>Ascomycota</taxon>
        <taxon>Pezizomycotina</taxon>
        <taxon>Dothideomycetes</taxon>
        <taxon>Pleosporomycetidae</taxon>
        <taxon>Pleosporales</taxon>
        <taxon>Pleosporineae</taxon>
        <taxon>Didymellaceae</taxon>
        <taxon>Ascochyta</taxon>
    </lineage>
</organism>
<dbReference type="CDD" id="cd00067">
    <property type="entry name" value="GAL4"/>
    <property type="match status" value="1"/>
</dbReference>
<dbReference type="SUPFAM" id="SSF57701">
    <property type="entry name" value="Zn2/Cys6 DNA-binding domain"/>
    <property type="match status" value="1"/>
</dbReference>